<evidence type="ECO:0000256" key="9">
    <source>
        <dbReference type="RuleBase" id="RU000682"/>
    </source>
</evidence>
<evidence type="ECO:0000256" key="12">
    <source>
        <dbReference type="SAM" id="MobiDB-lite"/>
    </source>
</evidence>
<evidence type="ECO:0000256" key="6">
    <source>
        <dbReference type="ARBA" id="ARBA00023242"/>
    </source>
</evidence>
<dbReference type="PANTHER" id="PTHR24326">
    <property type="entry name" value="HOMEOBOX-LEUCINE ZIPPER PROTEIN"/>
    <property type="match status" value="1"/>
</dbReference>
<dbReference type="Gene3D" id="1.10.10.60">
    <property type="entry name" value="Homeodomain-like"/>
    <property type="match status" value="1"/>
</dbReference>
<keyword evidence="4 8" id="KW-0371">Homeobox</keyword>
<comment type="subcellular location">
    <subcellularLocation>
        <location evidence="1 8 9">Nucleus</location>
    </subcellularLocation>
</comment>
<dbReference type="PROSITE" id="PS50071">
    <property type="entry name" value="HOMEOBOX_2"/>
    <property type="match status" value="1"/>
</dbReference>
<evidence type="ECO:0000259" key="13">
    <source>
        <dbReference type="PROSITE" id="PS50071"/>
    </source>
</evidence>
<feature type="region of interest" description="Disordered" evidence="12">
    <location>
        <begin position="60"/>
        <end position="82"/>
    </location>
</feature>
<dbReference type="GO" id="GO:0005634">
    <property type="term" value="C:nucleus"/>
    <property type="evidence" value="ECO:0007669"/>
    <property type="project" value="UniProtKB-SubCell"/>
</dbReference>
<dbReference type="GO" id="GO:0000976">
    <property type="term" value="F:transcription cis-regulatory region binding"/>
    <property type="evidence" value="ECO:0007669"/>
    <property type="project" value="UniProtKB-ARBA"/>
</dbReference>
<evidence type="ECO:0000256" key="2">
    <source>
        <dbReference type="ARBA" id="ARBA00023015"/>
    </source>
</evidence>
<organism evidence="14">
    <name type="scientific">Paeonia lactiflora</name>
    <name type="common">Chinese peony</name>
    <name type="synonym">Paeonia albiflora</name>
    <dbReference type="NCBI Taxonomy" id="35924"/>
    <lineage>
        <taxon>Eukaryota</taxon>
        <taxon>Viridiplantae</taxon>
        <taxon>Streptophyta</taxon>
        <taxon>Embryophyta</taxon>
        <taxon>Tracheophyta</taxon>
        <taxon>Spermatophyta</taxon>
        <taxon>Magnoliopsida</taxon>
        <taxon>eudicotyledons</taxon>
        <taxon>Gunneridae</taxon>
        <taxon>Pentapetalae</taxon>
        <taxon>Saxifragales</taxon>
        <taxon>Paeoniaceae</taxon>
        <taxon>Paeonia</taxon>
    </lineage>
</organism>
<dbReference type="Pfam" id="PF02183">
    <property type="entry name" value="HALZ"/>
    <property type="match status" value="1"/>
</dbReference>
<feature type="domain" description="Homeobox" evidence="13">
    <location>
        <begin position="90"/>
        <end position="150"/>
    </location>
</feature>
<evidence type="ECO:0000256" key="3">
    <source>
        <dbReference type="ARBA" id="ARBA00023125"/>
    </source>
</evidence>
<dbReference type="InterPro" id="IPR017970">
    <property type="entry name" value="Homeobox_CS"/>
</dbReference>
<evidence type="ECO:0000256" key="8">
    <source>
        <dbReference type="PROSITE-ProRule" id="PRU00108"/>
    </source>
</evidence>
<comment type="similarity">
    <text evidence="7 10">Belongs to the HD-ZIP homeobox family. Class I subfamily.</text>
</comment>
<evidence type="ECO:0000256" key="1">
    <source>
        <dbReference type="ARBA" id="ARBA00004123"/>
    </source>
</evidence>
<dbReference type="GO" id="GO:0045893">
    <property type="term" value="P:positive regulation of DNA-templated transcription"/>
    <property type="evidence" value="ECO:0007669"/>
    <property type="project" value="TreeGrafter"/>
</dbReference>
<proteinExistence type="evidence at transcript level"/>
<evidence type="ECO:0000256" key="4">
    <source>
        <dbReference type="ARBA" id="ARBA00023155"/>
    </source>
</evidence>
<dbReference type="AlphaFoldDB" id="A0A7L7TB03"/>
<dbReference type="SMART" id="SM00389">
    <property type="entry name" value="HOX"/>
    <property type="match status" value="1"/>
</dbReference>
<dbReference type="PRINTS" id="PR00031">
    <property type="entry name" value="HTHREPRESSR"/>
</dbReference>
<keyword evidence="11" id="KW-0175">Coiled coil</keyword>
<sequence>MAGGRVYNGSNMTTLLPNENLASSSSRLLESFWIPNSSPTFHGGPSASSSKSMVNYENVHGGDTSGRPLFQSLGKDENMDDDDDDFNKGFRQPEKKRRLTASQVQFLEKSFEVENKLEPERKVQLAKEIGLQPRQIAIWFQNRRARHKTKQLEKDFDSLKACYDTLKAEYDSLLNQKEKLKNEALLLKDKLSISDKESANSEPCGLINPLNAEPIKPIPNSVSEKVAMVVCKQEDASSVKSDVFNSDSPNYTYMNHSSLLDPGDSSQAFEADQSDFSQDDDDMLGQSVLPPLYFSKLEDECYHDPPANSSSFGFVVEDQPFWF</sequence>
<comment type="function">
    <text evidence="10">Transcription factor.</text>
</comment>
<evidence type="ECO:0000313" key="14">
    <source>
        <dbReference type="EMBL" id="QOC69151.1"/>
    </source>
</evidence>
<evidence type="ECO:0000256" key="10">
    <source>
        <dbReference type="RuleBase" id="RU369038"/>
    </source>
</evidence>
<keyword evidence="6 8" id="KW-0539">Nucleus</keyword>
<dbReference type="CDD" id="cd00086">
    <property type="entry name" value="homeodomain"/>
    <property type="match status" value="1"/>
</dbReference>
<protein>
    <recommendedName>
        <fullName evidence="10">Homeobox-leucine zipper protein</fullName>
    </recommendedName>
    <alternativeName>
        <fullName evidence="10">HD-ZIP protein</fullName>
    </alternativeName>
    <alternativeName>
        <fullName evidence="10">Homeodomain transcription factor</fullName>
    </alternativeName>
</protein>
<dbReference type="GO" id="GO:0000981">
    <property type="term" value="F:DNA-binding transcription factor activity, RNA polymerase II-specific"/>
    <property type="evidence" value="ECO:0007669"/>
    <property type="project" value="UniProtKB-UniRule"/>
</dbReference>
<evidence type="ECO:0000256" key="11">
    <source>
        <dbReference type="SAM" id="Coils"/>
    </source>
</evidence>
<dbReference type="PANTHER" id="PTHR24326:SF606">
    <property type="entry name" value="HOMEOBOX-LEUCINE ZIPPER PROTEIN ATHB-54"/>
    <property type="match status" value="1"/>
</dbReference>
<dbReference type="InterPro" id="IPR003106">
    <property type="entry name" value="Leu_zip_homeo"/>
</dbReference>
<feature type="coiled-coil region" evidence="11">
    <location>
        <begin position="163"/>
        <end position="190"/>
    </location>
</feature>
<keyword evidence="5 10" id="KW-0804">Transcription</keyword>
<accession>A0A7L7TB03</accession>
<dbReference type="FunFam" id="1.10.10.60:FF:000144">
    <property type="entry name" value="homeobox-leucine zipper protein ATHB-6-like"/>
    <property type="match status" value="1"/>
</dbReference>
<dbReference type="InterPro" id="IPR001356">
    <property type="entry name" value="HD"/>
</dbReference>
<name>A0A7L7TB03_PAELC</name>
<reference evidence="14" key="1">
    <citation type="submission" date="2019-12" db="EMBL/GenBank/DDBJ databases">
        <authorList>
            <person name="Wu T."/>
            <person name="Wang Q."/>
            <person name="Liu J."/>
        </authorList>
    </citation>
    <scope>NUCLEOTIDE SEQUENCE</scope>
</reference>
<dbReference type="PROSITE" id="PS00027">
    <property type="entry name" value="HOMEOBOX_1"/>
    <property type="match status" value="1"/>
</dbReference>
<evidence type="ECO:0000256" key="7">
    <source>
        <dbReference type="ARBA" id="ARBA00025748"/>
    </source>
</evidence>
<dbReference type="InterPro" id="IPR045224">
    <property type="entry name" value="HDZip_class_I_plant"/>
</dbReference>
<dbReference type="EMBL" id="MN832790">
    <property type="protein sequence ID" value="QOC69151.1"/>
    <property type="molecule type" value="mRNA"/>
</dbReference>
<dbReference type="InterPro" id="IPR009057">
    <property type="entry name" value="Homeodomain-like_sf"/>
</dbReference>
<dbReference type="InterPro" id="IPR000047">
    <property type="entry name" value="HTH_motif"/>
</dbReference>
<feature type="DNA-binding region" description="Homeobox" evidence="8">
    <location>
        <begin position="92"/>
        <end position="151"/>
    </location>
</feature>
<evidence type="ECO:0000256" key="5">
    <source>
        <dbReference type="ARBA" id="ARBA00023163"/>
    </source>
</evidence>
<feature type="region of interest" description="Disordered" evidence="12">
    <location>
        <begin position="262"/>
        <end position="282"/>
    </location>
</feature>
<dbReference type="SUPFAM" id="SSF46689">
    <property type="entry name" value="Homeodomain-like"/>
    <property type="match status" value="1"/>
</dbReference>
<dbReference type="Pfam" id="PF00046">
    <property type="entry name" value="Homeodomain"/>
    <property type="match status" value="1"/>
</dbReference>
<keyword evidence="2 10" id="KW-0805">Transcription regulation</keyword>
<keyword evidence="3 8" id="KW-0238">DNA-binding</keyword>